<evidence type="ECO:0000256" key="3">
    <source>
        <dbReference type="ARBA" id="ARBA00022692"/>
    </source>
</evidence>
<feature type="transmembrane region" description="Helical" evidence="6">
    <location>
        <begin position="380"/>
        <end position="402"/>
    </location>
</feature>
<dbReference type="InterPro" id="IPR002794">
    <property type="entry name" value="DUF92_TMEM19"/>
</dbReference>
<dbReference type="OrthoDB" id="30881at2759"/>
<keyword evidence="3 6" id="KW-0812">Transmembrane</keyword>
<feature type="transmembrane region" description="Helical" evidence="6">
    <location>
        <begin position="87"/>
        <end position="104"/>
    </location>
</feature>
<dbReference type="Pfam" id="PF01940">
    <property type="entry name" value="DUF92"/>
    <property type="match status" value="1"/>
</dbReference>
<evidence type="ECO:0000313" key="7">
    <source>
        <dbReference type="EMBL" id="KAH0574446.1"/>
    </source>
</evidence>
<dbReference type="GO" id="GO:0016020">
    <property type="term" value="C:membrane"/>
    <property type="evidence" value="ECO:0007669"/>
    <property type="project" value="UniProtKB-SubCell"/>
</dbReference>
<sequence length="448" mass="49753">MNKQFISAGLMIIVLSISVIMLPQRYIRKITHIVTGFVFINYFVNPEQCPLISALYPGIGLFIYLICLIIPNFIFVPILLSKNNKPYPFEIITYFALVIAYPIFKCDHKFGMSLCALIGGDGLAGFSTYFKSKALPSNPQKTILGVFLTLFGTIICQWFYGDINIFSALVACLGESIPAISDNFTITLLTYLSFYSPYKVFIMTILIHISSFLMIKRKLTKNGAIISIFILAFHLYVSYKALLAFFGFGILGVIASQFRKQKRLQIEKTISTELKLGRSAWQAFDNSIASIICLIFYLITKNEKFITASVAASAECLTDTFGSDLGCVLSNRTYHPITFRQVKTGINGGISIEGTLSGFIGALIICMCVFVDYKGMREFWWIFFAAIIGSYSDSLIGMYLQYSGEYDNGVVTTPIDGSVSIGGINFFSNGAVNVVASFISALVIIIFY</sequence>
<evidence type="ECO:0000256" key="4">
    <source>
        <dbReference type="ARBA" id="ARBA00022989"/>
    </source>
</evidence>
<feature type="transmembrane region" description="Helical" evidence="6">
    <location>
        <begin position="58"/>
        <end position="80"/>
    </location>
</feature>
<keyword evidence="8" id="KW-1185">Reference proteome</keyword>
<dbReference type="PANTHER" id="PTHR13353:SF5">
    <property type="entry name" value="TRANSMEMBRANE PROTEIN 19"/>
    <property type="match status" value="1"/>
</dbReference>
<reference evidence="7 8" key="1">
    <citation type="journal article" date="2014" name="PLoS Genet.">
        <title>The Genome of Spironucleus salmonicida Highlights a Fish Pathogen Adapted to Fluctuating Environments.</title>
        <authorList>
            <person name="Xu F."/>
            <person name="Jerlstrom-Hultqvist J."/>
            <person name="Einarsson E."/>
            <person name="Astvaldsson A."/>
            <person name="Svard S.G."/>
            <person name="Andersson J.O."/>
        </authorList>
    </citation>
    <scope>NUCLEOTIDE SEQUENCE [LARGE SCALE GENOMIC DNA]</scope>
    <source>
        <strain evidence="7 8">ATCC 50377</strain>
    </source>
</reference>
<keyword evidence="5 6" id="KW-0472">Membrane</keyword>
<keyword evidence="4 6" id="KW-1133">Transmembrane helix</keyword>
<proteinExistence type="inferred from homology"/>
<dbReference type="AlphaFoldDB" id="A0A9P8RZ93"/>
<protein>
    <submittedName>
        <fullName evidence="7">Transmembrane domain-containing protein</fullName>
    </submittedName>
</protein>
<feature type="transmembrane region" description="Helical" evidence="6">
    <location>
        <begin position="142"/>
        <end position="160"/>
    </location>
</feature>
<comment type="similarity">
    <text evidence="2">Belongs to the TMEM19 family.</text>
</comment>
<dbReference type="PANTHER" id="PTHR13353">
    <property type="entry name" value="TRANSMEMBRANE PROTEIN 19"/>
    <property type="match status" value="1"/>
</dbReference>
<organism evidence="7 8">
    <name type="scientific">Spironucleus salmonicida</name>
    <dbReference type="NCBI Taxonomy" id="348837"/>
    <lineage>
        <taxon>Eukaryota</taxon>
        <taxon>Metamonada</taxon>
        <taxon>Diplomonadida</taxon>
        <taxon>Hexamitidae</taxon>
        <taxon>Hexamitinae</taxon>
        <taxon>Spironucleus</taxon>
    </lineage>
</organism>
<feature type="transmembrane region" description="Helical" evidence="6">
    <location>
        <begin position="188"/>
        <end position="207"/>
    </location>
</feature>
<dbReference type="GeneID" id="94298427"/>
<dbReference type="EMBL" id="AUWU02000004">
    <property type="protein sequence ID" value="KAH0574446.1"/>
    <property type="molecule type" value="Genomic_DNA"/>
</dbReference>
<name>A0A9P8RZ93_9EUKA</name>
<feature type="transmembrane region" description="Helical" evidence="6">
    <location>
        <begin position="110"/>
        <end position="130"/>
    </location>
</feature>
<evidence type="ECO:0000313" key="8">
    <source>
        <dbReference type="Proteomes" id="UP000018208"/>
    </source>
</evidence>
<feature type="transmembrane region" description="Helical" evidence="6">
    <location>
        <begin position="279"/>
        <end position="299"/>
    </location>
</feature>
<feature type="transmembrane region" description="Helical" evidence="6">
    <location>
        <begin position="6"/>
        <end position="23"/>
    </location>
</feature>
<dbReference type="RefSeq" id="XP_067765219.1">
    <property type="nucleotide sequence ID" value="XM_067908245.1"/>
</dbReference>
<gene>
    <name evidence="7" type="ORF">SS50377_24404</name>
</gene>
<evidence type="ECO:0000256" key="5">
    <source>
        <dbReference type="ARBA" id="ARBA00023136"/>
    </source>
</evidence>
<dbReference type="Proteomes" id="UP000018208">
    <property type="component" value="Unassembled WGS sequence"/>
</dbReference>
<comment type="caution">
    <text evidence="7">The sequence shown here is derived from an EMBL/GenBank/DDBJ whole genome shotgun (WGS) entry which is preliminary data.</text>
</comment>
<feature type="transmembrane region" description="Helical" evidence="6">
    <location>
        <begin position="422"/>
        <end position="447"/>
    </location>
</feature>
<evidence type="ECO:0000256" key="1">
    <source>
        <dbReference type="ARBA" id="ARBA00004141"/>
    </source>
</evidence>
<feature type="transmembrane region" description="Helical" evidence="6">
    <location>
        <begin position="356"/>
        <end position="373"/>
    </location>
</feature>
<evidence type="ECO:0000256" key="6">
    <source>
        <dbReference type="SAM" id="Phobius"/>
    </source>
</evidence>
<evidence type="ECO:0000256" key="2">
    <source>
        <dbReference type="ARBA" id="ARBA00009012"/>
    </source>
</evidence>
<comment type="subcellular location">
    <subcellularLocation>
        <location evidence="1">Membrane</location>
        <topology evidence="1">Multi-pass membrane protein</topology>
    </subcellularLocation>
</comment>
<dbReference type="KEGG" id="ssao:94298427"/>
<accession>A0A9P8RZ93</accession>